<evidence type="ECO:0000313" key="2">
    <source>
        <dbReference type="EMBL" id="BAD88089.1"/>
    </source>
</evidence>
<accession>Q5JK95</accession>
<evidence type="ECO:0000313" key="4">
    <source>
        <dbReference type="Proteomes" id="UP000000763"/>
    </source>
</evidence>
<name>Q5JK95_ORYSJ</name>
<sequence length="147" mass="16487">MRPRVLHQHLEVFPPISASPSPPLPRAFPSPPSSLAVVSRSSLHPPPPSPTPPPHLWGERRRCLSFSLSRSLLSLFLQHPPRRLVTDAATDIDAADPDSASRRCRPRLRRGRHRRRRRHPHAAAPASSSPRRHATPLPPLPPRHCRT</sequence>
<reference evidence="3" key="1">
    <citation type="journal article" date="2002" name="Nature">
        <title>The genome sequence and structure of rice chromosome 1.</title>
        <authorList>
            <person name="Sasaki T."/>
            <person name="Matsumoto T."/>
            <person name="Yamamoto K."/>
            <person name="Sakata K."/>
            <person name="Baba T."/>
            <person name="Katayose Y."/>
            <person name="Wu J."/>
            <person name="Niimura Y."/>
            <person name="Cheng Z."/>
            <person name="Nagamura Y."/>
            <person name="Antonio B.A."/>
            <person name="Kanamori H."/>
            <person name="Hosokawa S."/>
            <person name="Masukawa M."/>
            <person name="Arikawa K."/>
            <person name="Chiden Y."/>
            <person name="Hayashi M."/>
            <person name="Okamoto M."/>
            <person name="Ando T."/>
            <person name="Aoki H."/>
            <person name="Arita K."/>
            <person name="Hamada M."/>
            <person name="Harada C."/>
            <person name="Hijishita S."/>
            <person name="Honda M."/>
            <person name="Ichikawa Y."/>
            <person name="Idonuma A."/>
            <person name="Iijima M."/>
            <person name="Ikeda M."/>
            <person name="Ikeno M."/>
            <person name="Itoh S."/>
            <person name="Itoh T."/>
            <person name="Itoh Y."/>
            <person name="Itoh Y."/>
            <person name="Iwabuchi A."/>
            <person name="Kamiya K."/>
            <person name="Karasawa W."/>
            <person name="Katagiri S."/>
            <person name="Kikuta A."/>
            <person name="Kobayashi N."/>
            <person name="Kono I."/>
            <person name="Machita K."/>
            <person name="Maehara T."/>
            <person name="Mizuno H."/>
            <person name="Mizubayashi T."/>
            <person name="Mukai Y."/>
            <person name="Nagasaki H."/>
            <person name="Nakashima M."/>
            <person name="Nakama Y."/>
            <person name="Nakamichi Y."/>
            <person name="Nakamura M."/>
            <person name="Namiki N."/>
            <person name="Negishi M."/>
            <person name="Ohta I."/>
            <person name="Ono N."/>
            <person name="Saji S."/>
            <person name="Sakai K."/>
            <person name="Shibata M."/>
            <person name="Shimokawa T."/>
            <person name="Shomura A."/>
            <person name="Song J."/>
            <person name="Takazaki Y."/>
            <person name="Terasawa K."/>
            <person name="Tsuji K."/>
            <person name="Waki K."/>
            <person name="Yamagata H."/>
            <person name="Yamane H."/>
            <person name="Yoshiki S."/>
            <person name="Yoshihara R."/>
            <person name="Yukawa K."/>
            <person name="Zhong H."/>
            <person name="Iwama H."/>
            <person name="Endo T."/>
            <person name="Ito H."/>
            <person name="Hahn J.H."/>
            <person name="Kim H.I."/>
            <person name="Eun M.Y."/>
            <person name="Yano M."/>
            <person name="Jiang J."/>
            <person name="Gojobori T."/>
        </authorList>
    </citation>
    <scope>NUCLEOTIDE SEQUENCE</scope>
</reference>
<reference evidence="4" key="3">
    <citation type="journal article" date="2008" name="Nucleic Acids Res.">
        <title>The rice annotation project database (RAP-DB): 2008 update.</title>
        <authorList>
            <consortium name="The rice annotation project (RAP)"/>
        </authorList>
    </citation>
    <scope>GENOME REANNOTATION</scope>
    <source>
        <strain evidence="4">cv. Nipponbare</strain>
    </source>
</reference>
<feature type="region of interest" description="Disordered" evidence="1">
    <location>
        <begin position="13"/>
        <end position="58"/>
    </location>
</feature>
<dbReference type="AlphaFoldDB" id="Q5JK95"/>
<feature type="region of interest" description="Disordered" evidence="1">
    <location>
        <begin position="88"/>
        <end position="147"/>
    </location>
</feature>
<dbReference type="EMBL" id="AP004233">
    <property type="protein sequence ID" value="BAD88112.1"/>
    <property type="molecule type" value="Genomic_DNA"/>
</dbReference>
<proteinExistence type="predicted"/>
<dbReference type="Proteomes" id="UP000000763">
    <property type="component" value="Chromosome 1"/>
</dbReference>
<evidence type="ECO:0000256" key="1">
    <source>
        <dbReference type="SAM" id="MobiDB-lite"/>
    </source>
</evidence>
<feature type="compositionally biased region" description="Pro residues" evidence="1">
    <location>
        <begin position="136"/>
        <end position="147"/>
    </location>
</feature>
<gene>
    <name evidence="2" type="ORF">OSJNBa0051H17.6</name>
    <name evidence="3" type="ORF">OSJNBa0065J17.27</name>
</gene>
<protein>
    <submittedName>
        <fullName evidence="3">Uncharacterized protein</fullName>
    </submittedName>
</protein>
<dbReference type="EMBL" id="AP004232">
    <property type="protein sequence ID" value="BAD88089.1"/>
    <property type="molecule type" value="Genomic_DNA"/>
</dbReference>
<reference evidence="4" key="2">
    <citation type="journal article" date="2005" name="Nature">
        <title>The map-based sequence of the rice genome.</title>
        <authorList>
            <consortium name="International rice genome sequencing project (IRGSP)"/>
            <person name="Matsumoto T."/>
            <person name="Wu J."/>
            <person name="Kanamori H."/>
            <person name="Katayose Y."/>
            <person name="Fujisawa M."/>
            <person name="Namiki N."/>
            <person name="Mizuno H."/>
            <person name="Yamamoto K."/>
            <person name="Antonio B.A."/>
            <person name="Baba T."/>
            <person name="Sakata K."/>
            <person name="Nagamura Y."/>
            <person name="Aoki H."/>
            <person name="Arikawa K."/>
            <person name="Arita K."/>
            <person name="Bito T."/>
            <person name="Chiden Y."/>
            <person name="Fujitsuka N."/>
            <person name="Fukunaka R."/>
            <person name="Hamada M."/>
            <person name="Harada C."/>
            <person name="Hayashi A."/>
            <person name="Hijishita S."/>
            <person name="Honda M."/>
            <person name="Hosokawa S."/>
            <person name="Ichikawa Y."/>
            <person name="Idonuma A."/>
            <person name="Iijima M."/>
            <person name="Ikeda M."/>
            <person name="Ikeno M."/>
            <person name="Ito K."/>
            <person name="Ito S."/>
            <person name="Ito T."/>
            <person name="Ito Y."/>
            <person name="Ito Y."/>
            <person name="Iwabuchi A."/>
            <person name="Kamiya K."/>
            <person name="Karasawa W."/>
            <person name="Kurita K."/>
            <person name="Katagiri S."/>
            <person name="Kikuta A."/>
            <person name="Kobayashi H."/>
            <person name="Kobayashi N."/>
            <person name="Machita K."/>
            <person name="Maehara T."/>
            <person name="Masukawa M."/>
            <person name="Mizubayashi T."/>
            <person name="Mukai Y."/>
            <person name="Nagasaki H."/>
            <person name="Nagata Y."/>
            <person name="Naito S."/>
            <person name="Nakashima M."/>
            <person name="Nakama Y."/>
            <person name="Nakamichi Y."/>
            <person name="Nakamura M."/>
            <person name="Meguro A."/>
            <person name="Negishi M."/>
            <person name="Ohta I."/>
            <person name="Ohta T."/>
            <person name="Okamoto M."/>
            <person name="Ono N."/>
            <person name="Saji S."/>
            <person name="Sakaguchi M."/>
            <person name="Sakai K."/>
            <person name="Shibata M."/>
            <person name="Shimokawa T."/>
            <person name="Song J."/>
            <person name="Takazaki Y."/>
            <person name="Terasawa K."/>
            <person name="Tsugane M."/>
            <person name="Tsuji K."/>
            <person name="Ueda S."/>
            <person name="Waki K."/>
            <person name="Yamagata H."/>
            <person name="Yamamoto M."/>
            <person name="Yamamoto S."/>
            <person name="Yamane H."/>
            <person name="Yoshiki S."/>
            <person name="Yoshihara R."/>
            <person name="Yukawa K."/>
            <person name="Zhong H."/>
            <person name="Yano M."/>
            <person name="Yuan Q."/>
            <person name="Ouyang S."/>
            <person name="Liu J."/>
            <person name="Jones K.M."/>
            <person name="Gansberger K."/>
            <person name="Moffat K."/>
            <person name="Hill J."/>
            <person name="Bera J."/>
            <person name="Fadrosh D."/>
            <person name="Jin S."/>
            <person name="Johri S."/>
            <person name="Kim M."/>
            <person name="Overton L."/>
            <person name="Reardon M."/>
            <person name="Tsitrin T."/>
            <person name="Vuong H."/>
            <person name="Weaver B."/>
            <person name="Ciecko A."/>
            <person name="Tallon L."/>
            <person name="Jackson J."/>
            <person name="Pai G."/>
            <person name="Aken S.V."/>
            <person name="Utterback T."/>
            <person name="Reidmuller S."/>
            <person name="Feldblyum T."/>
            <person name="Hsiao J."/>
            <person name="Zismann V."/>
            <person name="Iobst S."/>
            <person name="de Vazeille A.R."/>
            <person name="Buell C.R."/>
            <person name="Ying K."/>
            <person name="Li Y."/>
            <person name="Lu T."/>
            <person name="Huang Y."/>
            <person name="Zhao Q."/>
            <person name="Feng Q."/>
            <person name="Zhang L."/>
            <person name="Zhu J."/>
            <person name="Weng Q."/>
            <person name="Mu J."/>
            <person name="Lu Y."/>
            <person name="Fan D."/>
            <person name="Liu Y."/>
            <person name="Guan J."/>
            <person name="Zhang Y."/>
            <person name="Yu S."/>
            <person name="Liu X."/>
            <person name="Zhang Y."/>
            <person name="Hong G."/>
            <person name="Han B."/>
            <person name="Choisne N."/>
            <person name="Demange N."/>
            <person name="Orjeda G."/>
            <person name="Samain S."/>
            <person name="Cattolico L."/>
            <person name="Pelletier E."/>
            <person name="Couloux A."/>
            <person name="Segurens B."/>
            <person name="Wincker P."/>
            <person name="D'Hont A."/>
            <person name="Scarpelli C."/>
            <person name="Weissenbach J."/>
            <person name="Salanoubat M."/>
            <person name="Quetier F."/>
            <person name="Yu Y."/>
            <person name="Kim H.R."/>
            <person name="Rambo T."/>
            <person name="Currie J."/>
            <person name="Collura K."/>
            <person name="Luo M."/>
            <person name="Yang T."/>
            <person name="Ammiraju J.S.S."/>
            <person name="Engler F."/>
            <person name="Soderlund C."/>
            <person name="Wing R.A."/>
            <person name="Palmer L.E."/>
            <person name="de la Bastide M."/>
            <person name="Spiegel L."/>
            <person name="Nascimento L."/>
            <person name="Zutavern T."/>
            <person name="O'Shaughnessy A."/>
            <person name="Dike S."/>
            <person name="Dedhia N."/>
            <person name="Preston R."/>
            <person name="Balija V."/>
            <person name="McCombie W.R."/>
            <person name="Chow T."/>
            <person name="Chen H."/>
            <person name="Chung M."/>
            <person name="Chen C."/>
            <person name="Shaw J."/>
            <person name="Wu H."/>
            <person name="Hsiao K."/>
            <person name="Chao Y."/>
            <person name="Chu M."/>
            <person name="Cheng C."/>
            <person name="Hour A."/>
            <person name="Lee P."/>
            <person name="Lin S."/>
            <person name="Lin Y."/>
            <person name="Liou J."/>
            <person name="Liu S."/>
            <person name="Hsing Y."/>
            <person name="Raghuvanshi S."/>
            <person name="Mohanty A."/>
            <person name="Bharti A.K."/>
            <person name="Gaur A."/>
            <person name="Gupta V."/>
            <person name="Kumar D."/>
            <person name="Ravi V."/>
            <person name="Vij S."/>
            <person name="Kapur A."/>
            <person name="Khurana P."/>
            <person name="Khurana P."/>
            <person name="Khurana J.P."/>
            <person name="Tyagi A.K."/>
            <person name="Gaikwad K."/>
            <person name="Singh A."/>
            <person name="Dalal V."/>
            <person name="Srivastava S."/>
            <person name="Dixit A."/>
            <person name="Pal A.K."/>
            <person name="Ghazi I.A."/>
            <person name="Yadav M."/>
            <person name="Pandit A."/>
            <person name="Bhargava A."/>
            <person name="Sureshbabu K."/>
            <person name="Batra K."/>
            <person name="Sharma T.R."/>
            <person name="Mohapatra T."/>
            <person name="Singh N.K."/>
            <person name="Messing J."/>
            <person name="Nelson A.B."/>
            <person name="Fuks G."/>
            <person name="Kavchok S."/>
            <person name="Keizer G."/>
            <person name="Linton E."/>
            <person name="Llaca V."/>
            <person name="Song R."/>
            <person name="Tanyolac B."/>
            <person name="Young S."/>
            <person name="Ho-Il K."/>
            <person name="Hahn J.H."/>
            <person name="Sangsakoo G."/>
            <person name="Vanavichit A."/>
            <person name="de Mattos Luiz.A.T."/>
            <person name="Zimmer P.D."/>
            <person name="Malone G."/>
            <person name="Dellagostin O."/>
            <person name="de Oliveira A.C."/>
            <person name="Bevan M."/>
            <person name="Bancroft I."/>
            <person name="Minx P."/>
            <person name="Cordum H."/>
            <person name="Wilson R."/>
            <person name="Cheng Z."/>
            <person name="Jin W."/>
            <person name="Jiang J."/>
            <person name="Leong S.A."/>
            <person name="Iwama H."/>
            <person name="Gojobori T."/>
            <person name="Itoh T."/>
            <person name="Niimura Y."/>
            <person name="Fujii Y."/>
            <person name="Habara T."/>
            <person name="Sakai H."/>
            <person name="Sato Y."/>
            <person name="Wilson G."/>
            <person name="Kumar K."/>
            <person name="McCouch S."/>
            <person name="Juretic N."/>
            <person name="Hoen D."/>
            <person name="Wright S."/>
            <person name="Bruskiewich R."/>
            <person name="Bureau T."/>
            <person name="Miyao A."/>
            <person name="Hirochika H."/>
            <person name="Nishikawa T."/>
            <person name="Kadowaki K."/>
            <person name="Sugiura M."/>
            <person name="Burr B."/>
            <person name="Sasaki T."/>
        </authorList>
    </citation>
    <scope>NUCLEOTIDE SEQUENCE [LARGE SCALE GENOMIC DNA]</scope>
    <source>
        <strain evidence="4">cv. Nipponbare</strain>
    </source>
</reference>
<feature type="compositionally biased region" description="Pro residues" evidence="1">
    <location>
        <begin position="44"/>
        <end position="55"/>
    </location>
</feature>
<feature type="compositionally biased region" description="Pro residues" evidence="1">
    <location>
        <begin position="20"/>
        <end position="32"/>
    </location>
</feature>
<evidence type="ECO:0000313" key="3">
    <source>
        <dbReference type="EMBL" id="BAD88112.1"/>
    </source>
</evidence>
<organism evidence="3">
    <name type="scientific">Oryza sativa subsp. japonica</name>
    <name type="common">Rice</name>
    <dbReference type="NCBI Taxonomy" id="39947"/>
    <lineage>
        <taxon>Eukaryota</taxon>
        <taxon>Viridiplantae</taxon>
        <taxon>Streptophyta</taxon>
        <taxon>Embryophyta</taxon>
        <taxon>Tracheophyta</taxon>
        <taxon>Spermatophyta</taxon>
        <taxon>Magnoliopsida</taxon>
        <taxon>Liliopsida</taxon>
        <taxon>Poales</taxon>
        <taxon>Poaceae</taxon>
        <taxon>BOP clade</taxon>
        <taxon>Oryzoideae</taxon>
        <taxon>Oryzeae</taxon>
        <taxon>Oryzinae</taxon>
        <taxon>Oryza</taxon>
        <taxon>Oryza sativa</taxon>
    </lineage>
</organism>
<feature type="compositionally biased region" description="Basic residues" evidence="1">
    <location>
        <begin position="102"/>
        <end position="121"/>
    </location>
</feature>
<dbReference type="Proteomes" id="UP000817658">
    <property type="component" value="Chromosome 1"/>
</dbReference>